<organism evidence="2 3">
    <name type="scientific">Eleusine coracana subsp. coracana</name>
    <dbReference type="NCBI Taxonomy" id="191504"/>
    <lineage>
        <taxon>Eukaryota</taxon>
        <taxon>Viridiplantae</taxon>
        <taxon>Streptophyta</taxon>
        <taxon>Embryophyta</taxon>
        <taxon>Tracheophyta</taxon>
        <taxon>Spermatophyta</taxon>
        <taxon>Magnoliopsida</taxon>
        <taxon>Liliopsida</taxon>
        <taxon>Poales</taxon>
        <taxon>Poaceae</taxon>
        <taxon>PACMAD clade</taxon>
        <taxon>Chloridoideae</taxon>
        <taxon>Cynodonteae</taxon>
        <taxon>Eleusininae</taxon>
        <taxon>Eleusine</taxon>
    </lineage>
</organism>
<gene>
    <name evidence="2" type="primary">ga14991</name>
    <name evidence="2" type="ORF">PR202_ga14991</name>
</gene>
<evidence type="ECO:0000313" key="2">
    <source>
        <dbReference type="EMBL" id="GJM98017.1"/>
    </source>
</evidence>
<feature type="region of interest" description="Disordered" evidence="1">
    <location>
        <begin position="167"/>
        <end position="197"/>
    </location>
</feature>
<reference evidence="2" key="1">
    <citation type="journal article" date="2018" name="DNA Res.">
        <title>Multiple hybrid de novo genome assembly of finger millet, an orphan allotetraploid crop.</title>
        <authorList>
            <person name="Hatakeyama M."/>
            <person name="Aluri S."/>
            <person name="Balachadran M.T."/>
            <person name="Sivarajan S.R."/>
            <person name="Patrignani A."/>
            <person name="Gruter S."/>
            <person name="Poveda L."/>
            <person name="Shimizu-Inatsugi R."/>
            <person name="Baeten J."/>
            <person name="Francoijs K.J."/>
            <person name="Nataraja K.N."/>
            <person name="Reddy Y.A.N."/>
            <person name="Phadnis S."/>
            <person name="Ravikumar R.L."/>
            <person name="Schlapbach R."/>
            <person name="Sreeman S.M."/>
            <person name="Shimizu K.K."/>
        </authorList>
    </citation>
    <scope>NUCLEOTIDE SEQUENCE</scope>
</reference>
<proteinExistence type="predicted"/>
<evidence type="ECO:0000256" key="1">
    <source>
        <dbReference type="SAM" id="MobiDB-lite"/>
    </source>
</evidence>
<comment type="caution">
    <text evidence="2">The sequence shown here is derived from an EMBL/GenBank/DDBJ whole genome shotgun (WGS) entry which is preliminary data.</text>
</comment>
<sequence length="197" mass="21503">MNFGTLEELRGTKRRNEFLPDVLAIDDLMHDYFDHKTIIKHFPDVDDLPSPSLVGPNSLPMDAMNPLKRLRSAGCIESDYNGTLSSVQFPHESEKAGCSTNLNYGVTENQLASLGNAIISHPIVDGNHSTSWTTQRPMKMELPSVQYSDCGLSNAWSCDCPSGSPIEQADPLIESPGSLKSESISSQNTGLDAIVHK</sequence>
<keyword evidence="3" id="KW-1185">Reference proteome</keyword>
<dbReference type="AlphaFoldDB" id="A0AAV5CHW1"/>
<dbReference type="Proteomes" id="UP001054889">
    <property type="component" value="Unassembled WGS sequence"/>
</dbReference>
<dbReference type="EMBL" id="BQKI01000007">
    <property type="protein sequence ID" value="GJM98017.1"/>
    <property type="molecule type" value="Genomic_DNA"/>
</dbReference>
<evidence type="ECO:0000313" key="3">
    <source>
        <dbReference type="Proteomes" id="UP001054889"/>
    </source>
</evidence>
<reference evidence="2" key="2">
    <citation type="submission" date="2021-12" db="EMBL/GenBank/DDBJ databases">
        <title>Resequencing data analysis of finger millet.</title>
        <authorList>
            <person name="Hatakeyama M."/>
            <person name="Aluri S."/>
            <person name="Balachadran M.T."/>
            <person name="Sivarajan S.R."/>
            <person name="Poveda L."/>
            <person name="Shimizu-Inatsugi R."/>
            <person name="Schlapbach R."/>
            <person name="Sreeman S.M."/>
            <person name="Shimizu K.K."/>
        </authorList>
    </citation>
    <scope>NUCLEOTIDE SEQUENCE</scope>
</reference>
<protein>
    <submittedName>
        <fullName evidence="2">Uncharacterized protein</fullName>
    </submittedName>
</protein>
<feature type="compositionally biased region" description="Polar residues" evidence="1">
    <location>
        <begin position="178"/>
        <end position="190"/>
    </location>
</feature>
<name>A0AAV5CHW1_ELECO</name>
<accession>A0AAV5CHW1</accession>